<dbReference type="EMBL" id="VUMI01000038">
    <property type="protein sequence ID" value="MSS90425.1"/>
    <property type="molecule type" value="Genomic_DNA"/>
</dbReference>
<gene>
    <name evidence="1" type="ORF">FYJ45_19720</name>
</gene>
<dbReference type="Proteomes" id="UP000436047">
    <property type="component" value="Unassembled WGS sequence"/>
</dbReference>
<dbReference type="RefSeq" id="WP_154466883.1">
    <property type="nucleotide sequence ID" value="NZ_VUMI01000038.1"/>
</dbReference>
<comment type="caution">
    <text evidence="1">The sequence shown here is derived from an EMBL/GenBank/DDBJ whole genome shotgun (WGS) entry which is preliminary data.</text>
</comment>
<evidence type="ECO:0000313" key="1">
    <source>
        <dbReference type="EMBL" id="MSS90425.1"/>
    </source>
</evidence>
<proteinExistence type="predicted"/>
<accession>A0A6N7WL02</accession>
<protein>
    <submittedName>
        <fullName evidence="1">Protoporphyrinogen oxidase</fullName>
    </submittedName>
</protein>
<dbReference type="Pfam" id="PF04985">
    <property type="entry name" value="Phage_tube"/>
    <property type="match status" value="1"/>
</dbReference>
<keyword evidence="2" id="KW-1185">Reference proteome</keyword>
<reference evidence="1 2" key="1">
    <citation type="submission" date="2019-08" db="EMBL/GenBank/DDBJ databases">
        <title>In-depth cultivation of the pig gut microbiome towards novel bacterial diversity and tailored functional studies.</title>
        <authorList>
            <person name="Wylensek D."/>
            <person name="Hitch T.C.A."/>
            <person name="Clavel T."/>
        </authorList>
    </citation>
    <scope>NUCLEOTIDE SEQUENCE [LARGE SCALE GENOMIC DNA]</scope>
    <source>
        <strain evidence="1 2">WCA-389-WT-23B</strain>
    </source>
</reference>
<dbReference type="AlphaFoldDB" id="A0A6N7WL02"/>
<evidence type="ECO:0000313" key="2">
    <source>
        <dbReference type="Proteomes" id="UP000436047"/>
    </source>
</evidence>
<dbReference type="InterPro" id="IPR006498">
    <property type="entry name" value="Tail_tube"/>
</dbReference>
<name>A0A6N7WL02_9FIRM</name>
<organism evidence="1 2">
    <name type="scientific">Eisenbergiella porci</name>
    <dbReference type="NCBI Taxonomy" id="2652274"/>
    <lineage>
        <taxon>Bacteria</taxon>
        <taxon>Bacillati</taxon>
        <taxon>Bacillota</taxon>
        <taxon>Clostridia</taxon>
        <taxon>Lachnospirales</taxon>
        <taxon>Lachnospiraceae</taxon>
        <taxon>Eisenbergiella</taxon>
    </lineage>
</organism>
<dbReference type="GeneID" id="86055263"/>
<sequence length="165" mass="17916">MDKHTAVLADSMYVDKTKAAEDVSFELPSLALQTADLQAMGTLSLPIAGLLDDMTMTITKIGVDKGYGSMNKLKKMAVEFRWVQDKVNASGDVSHVGCKAFLNVVPQEIPGISVEVGSATELGGTYTVLRYQLYVDGSEVLLVDRLNQILKINGVDYMADVKKLL</sequence>